<feature type="compositionally biased region" description="Low complexity" evidence="1">
    <location>
        <begin position="52"/>
        <end position="64"/>
    </location>
</feature>
<dbReference type="Gramene" id="GBG78741">
    <property type="protein sequence ID" value="GBG78741"/>
    <property type="gene ID" value="CBR_g27965"/>
</dbReference>
<comment type="caution">
    <text evidence="2">The sequence shown here is derived from an EMBL/GenBank/DDBJ whole genome shotgun (WGS) entry which is preliminary data.</text>
</comment>
<gene>
    <name evidence="2" type="ORF">CBR_g27965</name>
</gene>
<proteinExistence type="predicted"/>
<dbReference type="AlphaFoldDB" id="A0A388L8V9"/>
<sequence>MTIQNTMDKRRSQKERLLLGNAVGYILMRDTFGLGNERKRKARSLWGFEFATSSSLGSGKSNNGKGNGGTEGGREYKARRKEGKGAEGGLEVPWSVLWTNRWIGPLTTFSTSGVLGHECTGLQTVIAKQESYGEEVGRQRVACKWLRRRL</sequence>
<feature type="region of interest" description="Disordered" evidence="1">
    <location>
        <begin position="52"/>
        <end position="86"/>
    </location>
</feature>
<evidence type="ECO:0000313" key="2">
    <source>
        <dbReference type="EMBL" id="GBG78741.1"/>
    </source>
</evidence>
<dbReference type="EMBL" id="BFEA01000302">
    <property type="protein sequence ID" value="GBG78741.1"/>
    <property type="molecule type" value="Genomic_DNA"/>
</dbReference>
<dbReference type="Proteomes" id="UP000265515">
    <property type="component" value="Unassembled WGS sequence"/>
</dbReference>
<evidence type="ECO:0000256" key="1">
    <source>
        <dbReference type="SAM" id="MobiDB-lite"/>
    </source>
</evidence>
<protein>
    <submittedName>
        <fullName evidence="2">Uncharacterized protein</fullName>
    </submittedName>
</protein>
<keyword evidence="3" id="KW-1185">Reference proteome</keyword>
<accession>A0A388L8V9</accession>
<organism evidence="2 3">
    <name type="scientific">Chara braunii</name>
    <name type="common">Braun's stonewort</name>
    <dbReference type="NCBI Taxonomy" id="69332"/>
    <lineage>
        <taxon>Eukaryota</taxon>
        <taxon>Viridiplantae</taxon>
        <taxon>Streptophyta</taxon>
        <taxon>Charophyceae</taxon>
        <taxon>Charales</taxon>
        <taxon>Characeae</taxon>
        <taxon>Chara</taxon>
    </lineage>
</organism>
<reference evidence="2 3" key="1">
    <citation type="journal article" date="2018" name="Cell">
        <title>The Chara Genome: Secondary Complexity and Implications for Plant Terrestrialization.</title>
        <authorList>
            <person name="Nishiyama T."/>
            <person name="Sakayama H."/>
            <person name="Vries J.D."/>
            <person name="Buschmann H."/>
            <person name="Saint-Marcoux D."/>
            <person name="Ullrich K.K."/>
            <person name="Haas F.B."/>
            <person name="Vanderstraeten L."/>
            <person name="Becker D."/>
            <person name="Lang D."/>
            <person name="Vosolsobe S."/>
            <person name="Rombauts S."/>
            <person name="Wilhelmsson P.K.I."/>
            <person name="Janitza P."/>
            <person name="Kern R."/>
            <person name="Heyl A."/>
            <person name="Rumpler F."/>
            <person name="Villalobos L.I.A.C."/>
            <person name="Clay J.M."/>
            <person name="Skokan R."/>
            <person name="Toyoda A."/>
            <person name="Suzuki Y."/>
            <person name="Kagoshima H."/>
            <person name="Schijlen E."/>
            <person name="Tajeshwar N."/>
            <person name="Catarino B."/>
            <person name="Hetherington A.J."/>
            <person name="Saltykova A."/>
            <person name="Bonnot C."/>
            <person name="Breuninger H."/>
            <person name="Symeonidi A."/>
            <person name="Radhakrishnan G.V."/>
            <person name="Van Nieuwerburgh F."/>
            <person name="Deforce D."/>
            <person name="Chang C."/>
            <person name="Karol K.G."/>
            <person name="Hedrich R."/>
            <person name="Ulvskov P."/>
            <person name="Glockner G."/>
            <person name="Delwiche C.F."/>
            <person name="Petrasek J."/>
            <person name="Van de Peer Y."/>
            <person name="Friml J."/>
            <person name="Beilby M."/>
            <person name="Dolan L."/>
            <person name="Kohara Y."/>
            <person name="Sugano S."/>
            <person name="Fujiyama A."/>
            <person name="Delaux P.-M."/>
            <person name="Quint M."/>
            <person name="TheiBen G."/>
            <person name="Hagemann M."/>
            <person name="Harholt J."/>
            <person name="Dunand C."/>
            <person name="Zachgo S."/>
            <person name="Langdale J."/>
            <person name="Maumus F."/>
            <person name="Straeten D.V.D."/>
            <person name="Gould S.B."/>
            <person name="Rensing S.A."/>
        </authorList>
    </citation>
    <scope>NUCLEOTIDE SEQUENCE [LARGE SCALE GENOMIC DNA]</scope>
    <source>
        <strain evidence="2 3">S276</strain>
    </source>
</reference>
<name>A0A388L8V9_CHABU</name>
<evidence type="ECO:0000313" key="3">
    <source>
        <dbReference type="Proteomes" id="UP000265515"/>
    </source>
</evidence>